<dbReference type="GO" id="GO:0006508">
    <property type="term" value="P:proteolysis"/>
    <property type="evidence" value="ECO:0007669"/>
    <property type="project" value="InterPro"/>
</dbReference>
<feature type="region of interest" description="Disordered" evidence="2">
    <location>
        <begin position="333"/>
        <end position="361"/>
    </location>
</feature>
<dbReference type="GO" id="GO:0005737">
    <property type="term" value="C:cytoplasm"/>
    <property type="evidence" value="ECO:0007669"/>
    <property type="project" value="TreeGrafter"/>
</dbReference>
<dbReference type="OrthoDB" id="3223806at2759"/>
<dbReference type="InterPro" id="IPR029030">
    <property type="entry name" value="Caspase-like_dom_sf"/>
</dbReference>
<name>A0A2G9HVA5_9LAMI</name>
<dbReference type="PANTHER" id="PTHR48104">
    <property type="entry name" value="METACASPASE-4"/>
    <property type="match status" value="1"/>
</dbReference>
<dbReference type="InterPro" id="IPR011600">
    <property type="entry name" value="Pept_C14_caspase"/>
</dbReference>
<evidence type="ECO:0000259" key="3">
    <source>
        <dbReference type="Pfam" id="PF00656"/>
    </source>
</evidence>
<gene>
    <name evidence="4" type="ORF">CDL12_05849</name>
</gene>
<comment type="caution">
    <text evidence="4">The sequence shown here is derived from an EMBL/GenBank/DDBJ whole genome shotgun (WGS) entry which is preliminary data.</text>
</comment>
<comment type="similarity">
    <text evidence="1">Belongs to the peptidase C14B family.</text>
</comment>
<evidence type="ECO:0000256" key="1">
    <source>
        <dbReference type="ARBA" id="ARBA00009005"/>
    </source>
</evidence>
<dbReference type="EMBL" id="NKXS01000942">
    <property type="protein sequence ID" value="PIN21452.1"/>
    <property type="molecule type" value="Genomic_DNA"/>
</dbReference>
<dbReference type="Pfam" id="PF00656">
    <property type="entry name" value="Peptidase_C14"/>
    <property type="match status" value="1"/>
</dbReference>
<evidence type="ECO:0000313" key="4">
    <source>
        <dbReference type="EMBL" id="PIN21452.1"/>
    </source>
</evidence>
<evidence type="ECO:0000313" key="5">
    <source>
        <dbReference type="Proteomes" id="UP000231279"/>
    </source>
</evidence>
<dbReference type="Gene3D" id="3.40.50.12660">
    <property type="match status" value="1"/>
</dbReference>
<feature type="domain" description="Peptidase C14 caspase" evidence="3">
    <location>
        <begin position="93"/>
        <end position="348"/>
    </location>
</feature>
<proteinExistence type="inferred from homology"/>
<organism evidence="4 5">
    <name type="scientific">Handroanthus impetiginosus</name>
    <dbReference type="NCBI Taxonomy" id="429701"/>
    <lineage>
        <taxon>Eukaryota</taxon>
        <taxon>Viridiplantae</taxon>
        <taxon>Streptophyta</taxon>
        <taxon>Embryophyta</taxon>
        <taxon>Tracheophyta</taxon>
        <taxon>Spermatophyta</taxon>
        <taxon>Magnoliopsida</taxon>
        <taxon>eudicotyledons</taxon>
        <taxon>Gunneridae</taxon>
        <taxon>Pentapetalae</taxon>
        <taxon>asterids</taxon>
        <taxon>lamiids</taxon>
        <taxon>Lamiales</taxon>
        <taxon>Bignoniaceae</taxon>
        <taxon>Crescentiina</taxon>
        <taxon>Tabebuia alliance</taxon>
        <taxon>Handroanthus</taxon>
    </lineage>
</organism>
<feature type="compositionally biased region" description="Basic and acidic residues" evidence="2">
    <location>
        <begin position="350"/>
        <end position="361"/>
    </location>
</feature>
<dbReference type="SUPFAM" id="SSF52129">
    <property type="entry name" value="Caspase-like"/>
    <property type="match status" value="1"/>
</dbReference>
<dbReference type="InterPro" id="IPR050452">
    <property type="entry name" value="Metacaspase"/>
</dbReference>
<reference evidence="5" key="1">
    <citation type="journal article" date="2018" name="Gigascience">
        <title>Genome assembly of the Pink Ipe (Handroanthus impetiginosus, Bignoniaceae), a highly valued, ecologically keystone Neotropical timber forest tree.</title>
        <authorList>
            <person name="Silva-Junior O.B."/>
            <person name="Grattapaglia D."/>
            <person name="Novaes E."/>
            <person name="Collevatti R.G."/>
        </authorList>
    </citation>
    <scope>NUCLEOTIDE SEQUENCE [LARGE SCALE GENOMIC DNA]</scope>
    <source>
        <strain evidence="5">cv. UFG-1</strain>
    </source>
</reference>
<protein>
    <submittedName>
        <fullName evidence="4">Metacaspase involved in regulation of apoptosis</fullName>
    </submittedName>
</protein>
<dbReference type="Proteomes" id="UP000231279">
    <property type="component" value="Unassembled WGS sequence"/>
</dbReference>
<evidence type="ECO:0000256" key="2">
    <source>
        <dbReference type="SAM" id="MobiDB-lite"/>
    </source>
</evidence>
<keyword evidence="5" id="KW-1185">Reference proteome</keyword>
<dbReference type="GO" id="GO:0004197">
    <property type="term" value="F:cysteine-type endopeptidase activity"/>
    <property type="evidence" value="ECO:0007669"/>
    <property type="project" value="InterPro"/>
</dbReference>
<accession>A0A2G9HVA5</accession>
<dbReference type="PANTHER" id="PTHR48104:SF17">
    <property type="entry name" value="METACASPASE-3"/>
    <property type="match status" value="1"/>
</dbReference>
<sequence length="361" mass="40219">MASKRVCCRWCRKPSIVPLQAQTLRCPACNGFTPLQINRTPQPNGNDCLPNYASYSKTYLNRADFSRHNRPMVAGVIFPMQPQVRVSSAQGPKRALLCGITYKEHEQSLQGSVNDVMLMKKLLVERFRFPPTSIVVLTEEGDPSHIPTKANIRAALRWLVKGCQPGDSLVFHYSGHGSRVRDRDGDEKDGYDESLLPVDYQTEGRILDDELNATIVLPLPKGAVLHSIVDSCYCGTFLDLPNVCRIDRQGFYIWEDHRSHVAYKGTSGGLAVSVSSCDDDQNSGDTTVFTGDAMGALTFTFVQTLEQKPNLKYGDLLLTMHQKIHAAREKVALGSNERPPLQEPQLSSSHKFDIHSKPFTL</sequence>
<dbReference type="AlphaFoldDB" id="A0A2G9HVA5"/>